<dbReference type="PANTHER" id="PTHR12308">
    <property type="entry name" value="ANOCTAMIN"/>
    <property type="match status" value="1"/>
</dbReference>
<organism evidence="11 12">
    <name type="scientific">Cloeon dipterum</name>
    <dbReference type="NCBI Taxonomy" id="197152"/>
    <lineage>
        <taxon>Eukaryota</taxon>
        <taxon>Metazoa</taxon>
        <taxon>Ecdysozoa</taxon>
        <taxon>Arthropoda</taxon>
        <taxon>Hexapoda</taxon>
        <taxon>Insecta</taxon>
        <taxon>Pterygota</taxon>
        <taxon>Palaeoptera</taxon>
        <taxon>Ephemeroptera</taxon>
        <taxon>Pisciforma</taxon>
        <taxon>Baetidae</taxon>
        <taxon>Cloeon</taxon>
    </lineage>
</organism>
<comment type="caution">
    <text evidence="8">Lacks conserved residue(s) required for the propagation of feature annotation.</text>
</comment>
<evidence type="ECO:0000256" key="5">
    <source>
        <dbReference type="ARBA" id="ARBA00022989"/>
    </source>
</evidence>
<dbReference type="Pfam" id="PF16178">
    <property type="entry name" value="Anoct_dimer"/>
    <property type="match status" value="1"/>
</dbReference>
<comment type="similarity">
    <text evidence="2 8">Belongs to the anoctamin family.</text>
</comment>
<protein>
    <recommendedName>
        <fullName evidence="8">Anoctamin</fullName>
    </recommendedName>
</protein>
<evidence type="ECO:0000259" key="10">
    <source>
        <dbReference type="Pfam" id="PF16178"/>
    </source>
</evidence>
<dbReference type="Proteomes" id="UP000494165">
    <property type="component" value="Unassembled WGS sequence"/>
</dbReference>
<comment type="caution">
    <text evidence="11">The sequence shown here is derived from an EMBL/GenBank/DDBJ whole genome shotgun (WGS) entry which is preliminary data.</text>
</comment>
<dbReference type="GO" id="GO:0005886">
    <property type="term" value="C:plasma membrane"/>
    <property type="evidence" value="ECO:0007669"/>
    <property type="project" value="UniProtKB-SubCell"/>
</dbReference>
<comment type="subcellular location">
    <subcellularLocation>
        <location evidence="1">Cell membrane</location>
        <topology evidence="1">Multi-pass membrane protein</topology>
    </subcellularLocation>
    <subcellularLocation>
        <location evidence="8">Membrane</location>
        <topology evidence="8">Multi-pass membrane protein</topology>
    </subcellularLocation>
</comment>
<evidence type="ECO:0000259" key="9">
    <source>
        <dbReference type="Pfam" id="PF04547"/>
    </source>
</evidence>
<evidence type="ECO:0000256" key="8">
    <source>
        <dbReference type="RuleBase" id="RU280814"/>
    </source>
</evidence>
<gene>
    <name evidence="11" type="ORF">CLODIP_2_CD11745</name>
</gene>
<evidence type="ECO:0000256" key="7">
    <source>
        <dbReference type="ARBA" id="ARBA00023180"/>
    </source>
</evidence>
<keyword evidence="5 8" id="KW-1133">Transmembrane helix</keyword>
<keyword evidence="12" id="KW-1185">Reference proteome</keyword>
<feature type="domain" description="Anoctamin dimerisation" evidence="10">
    <location>
        <begin position="20"/>
        <end position="223"/>
    </location>
</feature>
<feature type="transmembrane region" description="Helical" evidence="8">
    <location>
        <begin position="321"/>
        <end position="339"/>
    </location>
</feature>
<keyword evidence="3" id="KW-1003">Cell membrane</keyword>
<dbReference type="InterPro" id="IPR049452">
    <property type="entry name" value="Anoctamin_TM"/>
</dbReference>
<evidence type="ECO:0000313" key="11">
    <source>
        <dbReference type="EMBL" id="CAB3382213.1"/>
    </source>
</evidence>
<dbReference type="OrthoDB" id="296386at2759"/>
<dbReference type="InterPro" id="IPR032394">
    <property type="entry name" value="Anoct_dimer"/>
</dbReference>
<dbReference type="EMBL" id="CADEPI010000260">
    <property type="protein sequence ID" value="CAB3382213.1"/>
    <property type="molecule type" value="Genomic_DNA"/>
</dbReference>
<evidence type="ECO:0000256" key="4">
    <source>
        <dbReference type="ARBA" id="ARBA00022692"/>
    </source>
</evidence>
<feature type="transmembrane region" description="Helical" evidence="8">
    <location>
        <begin position="607"/>
        <end position="634"/>
    </location>
</feature>
<dbReference type="AlphaFoldDB" id="A0A8S1DPH1"/>
<evidence type="ECO:0000256" key="2">
    <source>
        <dbReference type="ARBA" id="ARBA00009671"/>
    </source>
</evidence>
<feature type="transmembrane region" description="Helical" evidence="8">
    <location>
        <begin position="403"/>
        <end position="427"/>
    </location>
</feature>
<sequence length="834" mass="95052">MHQPFPTTMEDFPDKAVDFQIDMVLVYSTANSDNEKIKARDTFEGNLKQAGLRLSHESGKGITKENDVVFVKIHAPGRVLFQQAELLGLKKSVVLPNTLNKLQKRKVTPKFMKPKLNSGGEPRCLKATFREDMSDLFGGDVKPENVFSASERADMVWNILRRTQHGENEEDIGIRQLISRECYTAAYPLHDGPYGLNAPCSNDRKDLYQEWARVQAWYKVQPLDKIREYFGDEVALYFVWLGFYTQMLIPASIVGLICFIYGLATMGSDTLNTASKEICNKTGVGGLYMCPKCLNGACGYQELSNSCFYSRLTHVFDNTSTVVFAVFMSFWATMFLELWKRKQARLVQKWGLTDSQMDMEPRPEFVASVQTTRPNKFTGLPEPYIPFWNKVVRIFTTISGVTFMILVVLSAIVGVIIYRVAIVAAFYDSGDEFLQQNSSLLTSATAAVINLIAIMVLNILYKWIAKKLTDLECPRTQSEYEDSYTFKIFIFEFVNCYSSLFYIAFFKGKFYTYPGDDSMWNTFLGIKADACDPAGCISELFIQLIIIMVGKQLFNNVMEVAFPFIRKWLASDEKVDLFLKSPQWEQDFLLDAPSDHSMILFSEFMEMILQFGFTTLFVAAFPLAPIFALLNNVFEIRLDAYKILCKFQRPVPKRMASLGAWFSILQALTFIAVVTNAFVIAYTSDFIPKAMYLWAESITGTLEGYVRFTLSAFAIEDYQANTTPPEGVTECLYRGFRKPPGDPQEYEVTLEYWHVFAARLAFVVVFEHVVMGLSGLIAYAIPDLPWDVREQEYLEEKIMEKATQKYRVHNNRSLSPSTEALITKSEEYVSSLPV</sequence>
<dbReference type="InterPro" id="IPR007632">
    <property type="entry name" value="Anoctamin"/>
</dbReference>
<proteinExistence type="inferred from homology"/>
<keyword evidence="7" id="KW-0325">Glycoprotein</keyword>
<name>A0A8S1DPH1_9INSE</name>
<feature type="domain" description="Anoctamin transmembrane" evidence="9">
    <location>
        <begin position="226"/>
        <end position="791"/>
    </location>
</feature>
<feature type="transmembrane region" description="Helical" evidence="8">
    <location>
        <begin position="439"/>
        <end position="464"/>
    </location>
</feature>
<evidence type="ECO:0000256" key="3">
    <source>
        <dbReference type="ARBA" id="ARBA00022475"/>
    </source>
</evidence>
<keyword evidence="6 8" id="KW-0472">Membrane</keyword>
<accession>A0A8S1DPH1</accession>
<evidence type="ECO:0000313" key="12">
    <source>
        <dbReference type="Proteomes" id="UP000494165"/>
    </source>
</evidence>
<dbReference type="PANTHER" id="PTHR12308:SF84">
    <property type="entry name" value="ANOCTAMIN"/>
    <property type="match status" value="1"/>
</dbReference>
<feature type="transmembrane region" description="Helical" evidence="8">
    <location>
        <begin position="484"/>
        <end position="505"/>
    </location>
</feature>
<keyword evidence="4 8" id="KW-0812">Transmembrane</keyword>
<dbReference type="Pfam" id="PF04547">
    <property type="entry name" value="Anoctamin"/>
    <property type="match status" value="1"/>
</dbReference>
<evidence type="ECO:0000256" key="6">
    <source>
        <dbReference type="ARBA" id="ARBA00023136"/>
    </source>
</evidence>
<feature type="transmembrane region" description="Helical" evidence="8">
    <location>
        <begin position="655"/>
        <end position="682"/>
    </location>
</feature>
<evidence type="ECO:0000256" key="1">
    <source>
        <dbReference type="ARBA" id="ARBA00004651"/>
    </source>
</evidence>
<reference evidence="11 12" key="1">
    <citation type="submission" date="2020-04" db="EMBL/GenBank/DDBJ databases">
        <authorList>
            <person name="Alioto T."/>
            <person name="Alioto T."/>
            <person name="Gomez Garrido J."/>
        </authorList>
    </citation>
    <scope>NUCLEOTIDE SEQUENCE [LARGE SCALE GENOMIC DNA]</scope>
</reference>
<dbReference type="GO" id="GO:0005254">
    <property type="term" value="F:chloride channel activity"/>
    <property type="evidence" value="ECO:0007669"/>
    <property type="project" value="TreeGrafter"/>
</dbReference>
<dbReference type="GO" id="GO:0046983">
    <property type="term" value="F:protein dimerization activity"/>
    <property type="evidence" value="ECO:0007669"/>
    <property type="project" value="InterPro"/>
</dbReference>
<feature type="transmembrane region" description="Helical" evidence="8">
    <location>
        <begin position="234"/>
        <end position="264"/>
    </location>
</feature>